<dbReference type="OrthoDB" id="122245at2759"/>
<feature type="domain" description="Disease resistance protein At4g27190-like leucine-rich repeats" evidence="2">
    <location>
        <begin position="9"/>
        <end position="86"/>
    </location>
</feature>
<protein>
    <recommendedName>
        <fullName evidence="2">Disease resistance protein At4g27190-like leucine-rich repeats domain-containing protein</fullName>
    </recommendedName>
</protein>
<evidence type="ECO:0000313" key="3">
    <source>
        <dbReference type="EMBL" id="KAF9610704.1"/>
    </source>
</evidence>
<accession>A0A835M1G8</accession>
<organism evidence="3 4">
    <name type="scientific">Coptis chinensis</name>
    <dbReference type="NCBI Taxonomy" id="261450"/>
    <lineage>
        <taxon>Eukaryota</taxon>
        <taxon>Viridiplantae</taxon>
        <taxon>Streptophyta</taxon>
        <taxon>Embryophyta</taxon>
        <taxon>Tracheophyta</taxon>
        <taxon>Spermatophyta</taxon>
        <taxon>Magnoliopsida</taxon>
        <taxon>Ranunculales</taxon>
        <taxon>Ranunculaceae</taxon>
        <taxon>Coptidoideae</taxon>
        <taxon>Coptis</taxon>
    </lineage>
</organism>
<sequence length="201" mass="21990">MCASPGILKDGSFGNLKHLQLEYCPQVVTIFSSGVCLESLEVLEIKFCARLEEIFLAKVNADGSLRRLHTLLCLLELPTLKSIVHNVHLVSLKKSTIAENRANKLEGKMATVNDFAGKCKKVVVEAKEAYDRMVTELEELEDMYEQLGVEHEQLKEAYARAIAGEKGVSLTVDDIAVLAMVPTATAPVVESLVETDQGASD</sequence>
<dbReference type="Proteomes" id="UP000631114">
    <property type="component" value="Unassembled WGS sequence"/>
</dbReference>
<gene>
    <name evidence="3" type="ORF">IFM89_024143</name>
</gene>
<proteinExistence type="predicted"/>
<evidence type="ECO:0000259" key="2">
    <source>
        <dbReference type="Pfam" id="PF23247"/>
    </source>
</evidence>
<dbReference type="EMBL" id="JADFTS010000004">
    <property type="protein sequence ID" value="KAF9610704.1"/>
    <property type="molecule type" value="Genomic_DNA"/>
</dbReference>
<dbReference type="Pfam" id="PF23247">
    <property type="entry name" value="LRR_RPS2"/>
    <property type="match status" value="1"/>
</dbReference>
<evidence type="ECO:0000313" key="4">
    <source>
        <dbReference type="Proteomes" id="UP000631114"/>
    </source>
</evidence>
<reference evidence="3 4" key="1">
    <citation type="submission" date="2020-10" db="EMBL/GenBank/DDBJ databases">
        <title>The Coptis chinensis genome and diversification of protoberbering-type alkaloids.</title>
        <authorList>
            <person name="Wang B."/>
            <person name="Shu S."/>
            <person name="Song C."/>
            <person name="Liu Y."/>
        </authorList>
    </citation>
    <scope>NUCLEOTIDE SEQUENCE [LARGE SCALE GENOMIC DNA]</scope>
    <source>
        <strain evidence="3">HL-2020</strain>
        <tissue evidence="3">Leaf</tissue>
    </source>
</reference>
<comment type="caution">
    <text evidence="3">The sequence shown here is derived from an EMBL/GenBank/DDBJ whole genome shotgun (WGS) entry which is preliminary data.</text>
</comment>
<feature type="coiled-coil region" evidence="1">
    <location>
        <begin position="123"/>
        <end position="157"/>
    </location>
</feature>
<dbReference type="SUPFAM" id="SSF52047">
    <property type="entry name" value="RNI-like"/>
    <property type="match status" value="1"/>
</dbReference>
<evidence type="ECO:0000256" key="1">
    <source>
        <dbReference type="SAM" id="Coils"/>
    </source>
</evidence>
<dbReference type="AlphaFoldDB" id="A0A835M1G8"/>
<keyword evidence="1" id="KW-0175">Coiled coil</keyword>
<dbReference type="InterPro" id="IPR057135">
    <property type="entry name" value="At4g27190-like_LRR"/>
</dbReference>
<name>A0A835M1G8_9MAGN</name>
<keyword evidence="4" id="KW-1185">Reference proteome</keyword>